<feature type="transmembrane region" description="Helical" evidence="1">
    <location>
        <begin position="95"/>
        <end position="117"/>
    </location>
</feature>
<accession>A0A2C5YNV8</accession>
<sequence>MAATGWPGRMLDMKRGTGMDDMGMGLWSEQVVEFYGAVRDFVERHAGDASAGRVASLRNSSLWALLVAAYHPLGEADVAAYLEVHLRSERAKACVVTRVVVGFVLGTLWTAGAWAGFDSHTTYQLVEVERELRATQGQTLAVRQPLLNQQASLVQSILLHDTAGVWQQGKIGDAARRLHATVQPLLNRVQSPGEAERDARRVADMAWRLSARLLSSRLAFDFCFPHVGARFALQCMLPIWPQVEPIELQAKHWRVALAVTPVITCRSHVAGSLSAHCVALADVFCMN</sequence>
<evidence type="ECO:0000313" key="3">
    <source>
        <dbReference type="Proteomes" id="UP000224854"/>
    </source>
</evidence>
<protein>
    <submittedName>
        <fullName evidence="2">Uncharacterized protein</fullName>
    </submittedName>
</protein>
<dbReference type="AlphaFoldDB" id="A0A2C5YNV8"/>
<reference evidence="2 3" key="1">
    <citation type="submission" date="2017-06" db="EMBL/GenBank/DDBJ databases">
        <title>Ant-infecting Ophiocordyceps genomes reveal a high diversity of potential behavioral manipulation genes and a possible major role for enterotoxins.</title>
        <authorList>
            <person name="De Bekker C."/>
            <person name="Evans H.C."/>
            <person name="Brachmann A."/>
            <person name="Hughes D.P."/>
        </authorList>
    </citation>
    <scope>NUCLEOTIDE SEQUENCE [LARGE SCALE GENOMIC DNA]</scope>
    <source>
        <strain evidence="2 3">1348a</strain>
    </source>
</reference>
<evidence type="ECO:0000256" key="1">
    <source>
        <dbReference type="SAM" id="Phobius"/>
    </source>
</evidence>
<proteinExistence type="predicted"/>
<keyword evidence="3" id="KW-1185">Reference proteome</keyword>
<keyword evidence="1" id="KW-0812">Transmembrane</keyword>
<name>A0A2C5YNV8_9HYPO</name>
<evidence type="ECO:0000313" key="2">
    <source>
        <dbReference type="EMBL" id="PHH79768.1"/>
    </source>
</evidence>
<gene>
    <name evidence="2" type="ORF">CDD82_2176</name>
</gene>
<dbReference type="EMBL" id="NJEU01000175">
    <property type="protein sequence ID" value="PHH79768.1"/>
    <property type="molecule type" value="Genomic_DNA"/>
</dbReference>
<dbReference type="OrthoDB" id="4203839at2759"/>
<organism evidence="2 3">
    <name type="scientific">Ophiocordyceps australis</name>
    <dbReference type="NCBI Taxonomy" id="1399860"/>
    <lineage>
        <taxon>Eukaryota</taxon>
        <taxon>Fungi</taxon>
        <taxon>Dikarya</taxon>
        <taxon>Ascomycota</taxon>
        <taxon>Pezizomycotina</taxon>
        <taxon>Sordariomycetes</taxon>
        <taxon>Hypocreomycetidae</taxon>
        <taxon>Hypocreales</taxon>
        <taxon>Ophiocordycipitaceae</taxon>
        <taxon>Ophiocordyceps</taxon>
    </lineage>
</organism>
<dbReference type="Proteomes" id="UP000224854">
    <property type="component" value="Unassembled WGS sequence"/>
</dbReference>
<comment type="caution">
    <text evidence="2">The sequence shown here is derived from an EMBL/GenBank/DDBJ whole genome shotgun (WGS) entry which is preliminary data.</text>
</comment>
<keyword evidence="1" id="KW-1133">Transmembrane helix</keyword>
<keyword evidence="1" id="KW-0472">Membrane</keyword>